<dbReference type="PRINTS" id="PR00320">
    <property type="entry name" value="GPROTEINBRPT"/>
</dbReference>
<dbReference type="AlphaFoldDB" id="A0A0F9JLR6"/>
<comment type="caution">
    <text evidence="4">The sequence shown here is derived from an EMBL/GenBank/DDBJ whole genome shotgun (WGS) entry which is preliminary data.</text>
</comment>
<evidence type="ECO:0000256" key="2">
    <source>
        <dbReference type="ARBA" id="ARBA00022737"/>
    </source>
</evidence>
<dbReference type="PANTHER" id="PTHR19879:SF9">
    <property type="entry name" value="TRANSCRIPTION INITIATION FACTOR TFIID SUBUNIT 5"/>
    <property type="match status" value="1"/>
</dbReference>
<dbReference type="InterPro" id="IPR019775">
    <property type="entry name" value="WD40_repeat_CS"/>
</dbReference>
<keyword evidence="3" id="KW-0812">Transmembrane</keyword>
<evidence type="ECO:0000256" key="1">
    <source>
        <dbReference type="ARBA" id="ARBA00022574"/>
    </source>
</evidence>
<sequence length="715" mass="82627">YITVWRIERLLAGGKDPEAILKVESTKQKDTNENHLFNWILCVDTIIKTINGEKLWFICAGNLGGELLIWSGKIKENSGEWNFENSGFQNINISNDDNNVDQAIFKIKILDNVDLDSEFNLYMILNKIQTIGSEKSENGIVRELILSVDQNGIGLELKSSRLVGVDEGWILAFDIYNSTEALKKERFVVTGSSKGIIKKWNLMDASKGNSINIGTHEDAVSCLKIYENGDKVASGSDDSSIRIWKTSISNEPEYALIGHHEEILSLDLLKSANLLISASKDNTIKIWDLNHRLWIRNINTDYLIQDYMKDDKVDNEIGLDFIRDIVISPDNRYIFASKKNKIIIFRNFGRVWHFYQQLKYIRKTDKDLFKKIYGDNLRQICRNVPDNEISLKKIYEIIKKRLVDQKGNFNPRLLASLFIPSFVTFENDFNDQKDYITSVQSKYDEYWFSVKNMFLRKPEIRWQFKLYVSTDIEKEIEDANFIEITDPTNKKKKPYIILEDREQSQIRFLLVLDIVPTTFIPLLKAITLDIEDDRGDKDNLIFTDFDYAENNFIKKISDPEHSIEKTISELNLPNHFYYSHCIFKLDEGYSTEKFAFISIRKCTLEFSENLNPLESNKNVEEDIEIFESFKNNFQVPMLPKTQIKIGKGLAAAAGKKIDDFLSRLVLLEFIFTIMDILALVVFPEALGTLAGIFVYGTGIIGIFIIIAVFVMMFKK</sequence>
<reference evidence="4" key="1">
    <citation type="journal article" date="2015" name="Nature">
        <title>Complex archaea that bridge the gap between prokaryotes and eukaryotes.</title>
        <authorList>
            <person name="Spang A."/>
            <person name="Saw J.H."/>
            <person name="Jorgensen S.L."/>
            <person name="Zaremba-Niedzwiedzka K."/>
            <person name="Martijn J."/>
            <person name="Lind A.E."/>
            <person name="van Eijk R."/>
            <person name="Schleper C."/>
            <person name="Guy L."/>
            <person name="Ettema T.J."/>
        </authorList>
    </citation>
    <scope>NUCLEOTIDE SEQUENCE</scope>
</reference>
<dbReference type="Pfam" id="PF00400">
    <property type="entry name" value="WD40"/>
    <property type="match status" value="2"/>
</dbReference>
<dbReference type="PROSITE" id="PS50294">
    <property type="entry name" value="WD_REPEATS_REGION"/>
    <property type="match status" value="2"/>
</dbReference>
<gene>
    <name evidence="4" type="ORF">LCGC14_1439140</name>
</gene>
<organism evidence="4">
    <name type="scientific">marine sediment metagenome</name>
    <dbReference type="NCBI Taxonomy" id="412755"/>
    <lineage>
        <taxon>unclassified sequences</taxon>
        <taxon>metagenomes</taxon>
        <taxon>ecological metagenomes</taxon>
    </lineage>
</organism>
<dbReference type="EMBL" id="LAZR01009787">
    <property type="protein sequence ID" value="KKM70598.1"/>
    <property type="molecule type" value="Genomic_DNA"/>
</dbReference>
<keyword evidence="3" id="KW-0472">Membrane</keyword>
<feature type="transmembrane region" description="Helical" evidence="3">
    <location>
        <begin position="692"/>
        <end position="713"/>
    </location>
</feature>
<evidence type="ECO:0000256" key="3">
    <source>
        <dbReference type="SAM" id="Phobius"/>
    </source>
</evidence>
<dbReference type="InterPro" id="IPR001680">
    <property type="entry name" value="WD40_rpt"/>
</dbReference>
<keyword evidence="1" id="KW-0853">WD repeat</keyword>
<dbReference type="SMART" id="SM00320">
    <property type="entry name" value="WD40"/>
    <property type="match status" value="4"/>
</dbReference>
<dbReference type="PROSITE" id="PS50082">
    <property type="entry name" value="WD_REPEATS_2"/>
    <property type="match status" value="2"/>
</dbReference>
<protein>
    <submittedName>
        <fullName evidence="4">Uncharacterized protein</fullName>
    </submittedName>
</protein>
<keyword evidence="3" id="KW-1133">Transmembrane helix</keyword>
<feature type="non-terminal residue" evidence="4">
    <location>
        <position position="1"/>
    </location>
</feature>
<evidence type="ECO:0000313" key="4">
    <source>
        <dbReference type="EMBL" id="KKM70598.1"/>
    </source>
</evidence>
<dbReference type="PROSITE" id="PS00678">
    <property type="entry name" value="WD_REPEATS_1"/>
    <property type="match status" value="1"/>
</dbReference>
<accession>A0A0F9JLR6</accession>
<keyword evidence="2" id="KW-0677">Repeat</keyword>
<dbReference type="InterPro" id="IPR036322">
    <property type="entry name" value="WD40_repeat_dom_sf"/>
</dbReference>
<feature type="transmembrane region" description="Helical" evidence="3">
    <location>
        <begin position="664"/>
        <end position="686"/>
    </location>
</feature>
<dbReference type="Gene3D" id="2.130.10.10">
    <property type="entry name" value="YVTN repeat-like/Quinoprotein amine dehydrogenase"/>
    <property type="match status" value="1"/>
</dbReference>
<dbReference type="InterPro" id="IPR020472">
    <property type="entry name" value="WD40_PAC1"/>
</dbReference>
<dbReference type="PANTHER" id="PTHR19879">
    <property type="entry name" value="TRANSCRIPTION INITIATION FACTOR TFIID"/>
    <property type="match status" value="1"/>
</dbReference>
<proteinExistence type="predicted"/>
<dbReference type="InterPro" id="IPR015943">
    <property type="entry name" value="WD40/YVTN_repeat-like_dom_sf"/>
</dbReference>
<name>A0A0F9JLR6_9ZZZZ</name>
<dbReference type="SUPFAM" id="SSF50978">
    <property type="entry name" value="WD40 repeat-like"/>
    <property type="match status" value="1"/>
</dbReference>